<dbReference type="Pfam" id="PF25539">
    <property type="entry name" value="Bestrophin_2"/>
    <property type="match status" value="1"/>
</dbReference>
<evidence type="ECO:0000256" key="6">
    <source>
        <dbReference type="ARBA" id="ARBA00023065"/>
    </source>
</evidence>
<feature type="transmembrane region" description="Helical" evidence="9">
    <location>
        <begin position="48"/>
        <end position="70"/>
    </location>
</feature>
<keyword evidence="5 9" id="KW-1133">Transmembrane helix</keyword>
<evidence type="ECO:0000256" key="2">
    <source>
        <dbReference type="ARBA" id="ARBA00022448"/>
    </source>
</evidence>
<sequence length="309" mass="34102">MIIRPKLHWFRLLFVWRGSVLPQLLPRLGMIFALSVAAIFMHDHVRHYPIGLGTPPFALVGIALAVFLGFRNSASYERWWEGRKLWGSLFITARSLARQALTLPHPGDAAQTRRFLAVLGGFAHALRHQLRGTDALADLAPRLPPELHTRAAHSQYRPALLLLWLGEWVAQRKREGALDGYAVLAIEHNLNALSAVLGGCERIAGTPLPFSYSVMIHRTIYLFCALLPFGLVDGAGLLTPLFALLVAYAFMALEAIAAQIEDPFGMEENDLALNAICDSIETALHDMAADPAFERAPKPPTSSPEHILD</sequence>
<feature type="transmembrane region" description="Helical" evidence="9">
    <location>
        <begin position="20"/>
        <end position="42"/>
    </location>
</feature>
<proteinExistence type="inferred from homology"/>
<keyword evidence="11" id="KW-1185">Reference proteome</keyword>
<dbReference type="Proteomes" id="UP000054870">
    <property type="component" value="Unassembled WGS sequence"/>
</dbReference>
<dbReference type="AlphaFoldDB" id="A0A158BYP0"/>
<organism evidence="10 11">
    <name type="scientific">Caballeronia catudaia</name>
    <dbReference type="NCBI Taxonomy" id="1777136"/>
    <lineage>
        <taxon>Bacteria</taxon>
        <taxon>Pseudomonadati</taxon>
        <taxon>Pseudomonadota</taxon>
        <taxon>Betaproteobacteria</taxon>
        <taxon>Burkholderiales</taxon>
        <taxon>Burkholderiaceae</taxon>
        <taxon>Caballeronia</taxon>
    </lineage>
</organism>
<evidence type="ECO:0000256" key="9">
    <source>
        <dbReference type="SAM" id="Phobius"/>
    </source>
</evidence>
<gene>
    <name evidence="10" type="ORF">AWB75_04225</name>
</gene>
<protein>
    <submittedName>
        <fullName evidence="10">Bestrophin, RFP-TM, chloride channel</fullName>
    </submittedName>
</protein>
<keyword evidence="7 9" id="KW-0472">Membrane</keyword>
<dbReference type="RefSeq" id="WP_061126080.1">
    <property type="nucleotide sequence ID" value="NZ_FCOF02000020.1"/>
</dbReference>
<evidence type="ECO:0000256" key="8">
    <source>
        <dbReference type="ARBA" id="ARBA00034708"/>
    </source>
</evidence>
<evidence type="ECO:0000256" key="4">
    <source>
        <dbReference type="ARBA" id="ARBA00022692"/>
    </source>
</evidence>
<comment type="caution">
    <text evidence="10">The sequence shown here is derived from an EMBL/GenBank/DDBJ whole genome shotgun (WGS) entry which is preliminary data.</text>
</comment>
<accession>A0A158BYP0</accession>
<dbReference type="GO" id="GO:0005254">
    <property type="term" value="F:chloride channel activity"/>
    <property type="evidence" value="ECO:0007669"/>
    <property type="project" value="InterPro"/>
</dbReference>
<dbReference type="OrthoDB" id="445589at2"/>
<keyword evidence="6" id="KW-0406">Ion transport</keyword>
<evidence type="ECO:0000256" key="5">
    <source>
        <dbReference type="ARBA" id="ARBA00022989"/>
    </source>
</evidence>
<comment type="subcellular location">
    <subcellularLocation>
        <location evidence="1">Cell membrane</location>
        <topology evidence="1">Multi-pass membrane protein</topology>
    </subcellularLocation>
</comment>
<feature type="transmembrane region" description="Helical" evidence="9">
    <location>
        <begin position="220"/>
        <end position="251"/>
    </location>
</feature>
<comment type="similarity">
    <text evidence="8">Belongs to the anion channel-forming bestrophin (TC 1.A.46) family.</text>
</comment>
<keyword evidence="2" id="KW-0813">Transport</keyword>
<dbReference type="GO" id="GO:0005886">
    <property type="term" value="C:plasma membrane"/>
    <property type="evidence" value="ECO:0007669"/>
    <property type="project" value="UniProtKB-SubCell"/>
</dbReference>
<evidence type="ECO:0000256" key="3">
    <source>
        <dbReference type="ARBA" id="ARBA00022475"/>
    </source>
</evidence>
<keyword evidence="4 9" id="KW-0812">Transmembrane</keyword>
<dbReference type="EMBL" id="FCOF02000020">
    <property type="protein sequence ID" value="SAK75224.1"/>
    <property type="molecule type" value="Genomic_DNA"/>
</dbReference>
<evidence type="ECO:0000313" key="11">
    <source>
        <dbReference type="Proteomes" id="UP000054870"/>
    </source>
</evidence>
<dbReference type="InterPro" id="IPR044669">
    <property type="entry name" value="YneE/VCCN1/2-like"/>
</dbReference>
<dbReference type="PANTHER" id="PTHR33281">
    <property type="entry name" value="UPF0187 PROTEIN YNEE"/>
    <property type="match status" value="1"/>
</dbReference>
<keyword evidence="3" id="KW-1003">Cell membrane</keyword>
<evidence type="ECO:0000256" key="7">
    <source>
        <dbReference type="ARBA" id="ARBA00023136"/>
    </source>
</evidence>
<reference evidence="10" key="1">
    <citation type="submission" date="2016-01" db="EMBL/GenBank/DDBJ databases">
        <authorList>
            <person name="Peeters C."/>
        </authorList>
    </citation>
    <scope>NUCLEOTIDE SEQUENCE [LARGE SCALE GENOMIC DNA]</scope>
    <source>
        <strain evidence="10">LMG 29318</strain>
    </source>
</reference>
<evidence type="ECO:0000256" key="1">
    <source>
        <dbReference type="ARBA" id="ARBA00004651"/>
    </source>
</evidence>
<name>A0A158BYP0_9BURK</name>
<evidence type="ECO:0000313" key="10">
    <source>
        <dbReference type="EMBL" id="SAK75224.1"/>
    </source>
</evidence>
<dbReference type="PANTHER" id="PTHR33281:SF19">
    <property type="entry name" value="VOLTAGE-DEPENDENT ANION CHANNEL-FORMING PROTEIN YNEE"/>
    <property type="match status" value="1"/>
</dbReference>